<feature type="compositionally biased region" description="Basic and acidic residues" evidence="1">
    <location>
        <begin position="559"/>
        <end position="569"/>
    </location>
</feature>
<name>A0AAV3QV53_LITER</name>
<sequence>MAGNGRFELSSSSPDSSIAGNYSNGQRGSCPGLSLDRSGSFREINENRMFSTGRGASRGSITSLEDLPQLSQCLMLEPIAICDHKISKTGELRRALGFGNNSEDNTFGASHLKSSPLPTMDELTRYRESVADTCGKASGRAKKLDEHLHKLNKYCEAVTSKKQQRNEPSSNERSGASGFKIGAQIHRSPSEFVSPKVEERPKNAILNKRVRTSVAETQAEFRNNGQPRKALPIKERDMLKDNNADIDVVNEKIRRLPPGGDCWDKRMKKKRSIGVVGSRSNDGDAEMKKPMLHKPSSEPLVQSCDLPGLRIGASVGTGAAVKSDGASPAGCNVRAVLKKEQDKSIHSRDVSSGLNKDRLLPKASFKLSIREEIPDAVMKGRIPHRGGLAATNTVSNVPSVSTTLDSWELPSTTNINPSTNGTNNHKCSLPTGPSSPPIAKWGGQRPQKISRTRRANLVSPLSNHDEGQTSSEGSPDFGAKLVTPGANGPLSKSATSGSQINKVKAEPLYSPATLSESEDSSARESKLKEKATGTIETEERVINLSNVGAQTILSKSKFLSKEDNPDGVRRQGRSGRVTSVSRVSISPAKEKLDNGTVNKPLRQIKPTSDKNRSKTGRSLKKLSDRKGFSRLGLASGRSPDCTWGSEDDREELTSAANMAYNSNLKACSSVFWKKVESVFVSLGSEDESFLVQQIRLAEDCSNSFSQMLSQGDDVKGDLLLEEVSVLEANACGTNEHIQNGFGQEDVDAKLELVNEFHSSILRAGTDSGQTFDKTIPLYQRVLSALITDDEEFAQTGVRSYEMQQNAVWNSPRETHYLVNSESNLGVELEPIVGVQVPKNGTTNRFIGCNGYANHSRYHDIPYSSCNGKLVEGDGEKEHSNDDAPGSLVQYNYAGPTSFQERSGSVSPFDCQYDQMPFEEKLLLELRSVGLYPETVPDLHDKEEDEINQEIIQLQRKLHQQATRKKVNLDKMHEVMQGQDTCGGNLEHVAMNKLVELAYKKLLATKGNLAVKIGIPKVSKQVALAFARRTLARYRRFEESGVSCFNEPALRDIISAVPSRVHVEDPSASVSKAVANGSFSGAGERGPLDGLGNFSQQMDHAFAKSGPICNQGKKKEVLLDNFVGDSTFRSNLGCSLSGGAKGKRSERDKDKDSSMRNAFAKAGCSLVNSKGDRKTKTKHKQRTAQLSTSGNGYVTEPMHSSLDLIDNNGNGRREVGLASSATDSLKDKKESTNLLLNDVDSIEDIGVESDLVAPQDLSSWFNFDLDGLQEDHDAVGLEIPMDDLSELMF</sequence>
<evidence type="ECO:0000256" key="1">
    <source>
        <dbReference type="SAM" id="MobiDB-lite"/>
    </source>
</evidence>
<evidence type="ECO:0000313" key="3">
    <source>
        <dbReference type="Proteomes" id="UP001454036"/>
    </source>
</evidence>
<dbReference type="PANTHER" id="PTHR31115:SF2">
    <property type="entry name" value="OS05G0107300 PROTEIN"/>
    <property type="match status" value="1"/>
</dbReference>
<keyword evidence="3" id="KW-1185">Reference proteome</keyword>
<organism evidence="2 3">
    <name type="scientific">Lithospermum erythrorhizon</name>
    <name type="common">Purple gromwell</name>
    <name type="synonym">Lithospermum officinale var. erythrorhizon</name>
    <dbReference type="NCBI Taxonomy" id="34254"/>
    <lineage>
        <taxon>Eukaryota</taxon>
        <taxon>Viridiplantae</taxon>
        <taxon>Streptophyta</taxon>
        <taxon>Embryophyta</taxon>
        <taxon>Tracheophyta</taxon>
        <taxon>Spermatophyta</taxon>
        <taxon>Magnoliopsida</taxon>
        <taxon>eudicotyledons</taxon>
        <taxon>Gunneridae</taxon>
        <taxon>Pentapetalae</taxon>
        <taxon>asterids</taxon>
        <taxon>lamiids</taxon>
        <taxon>Boraginales</taxon>
        <taxon>Boraginaceae</taxon>
        <taxon>Boraginoideae</taxon>
        <taxon>Lithospermeae</taxon>
        <taxon>Lithospermum</taxon>
    </lineage>
</organism>
<protein>
    <submittedName>
        <fullName evidence="2">Uncharacterized protein</fullName>
    </submittedName>
</protein>
<feature type="compositionally biased region" description="Basic and acidic residues" evidence="1">
    <location>
        <begin position="520"/>
        <end position="534"/>
    </location>
</feature>
<evidence type="ECO:0000313" key="2">
    <source>
        <dbReference type="EMBL" id="GAA0166775.1"/>
    </source>
</evidence>
<feature type="region of interest" description="Disordered" evidence="1">
    <location>
        <begin position="558"/>
        <end position="621"/>
    </location>
</feature>
<comment type="caution">
    <text evidence="2">The sequence shown here is derived from an EMBL/GenBank/DDBJ whole genome shotgun (WGS) entry which is preliminary data.</text>
</comment>
<feature type="compositionally biased region" description="Basic and acidic residues" evidence="1">
    <location>
        <begin position="1142"/>
        <end position="1153"/>
    </location>
</feature>
<feature type="compositionally biased region" description="Polar residues" evidence="1">
    <location>
        <begin position="490"/>
        <end position="501"/>
    </location>
</feature>
<dbReference type="EMBL" id="BAABME010005850">
    <property type="protein sequence ID" value="GAA0166775.1"/>
    <property type="molecule type" value="Genomic_DNA"/>
</dbReference>
<feature type="compositionally biased region" description="Polar residues" evidence="1">
    <location>
        <begin position="404"/>
        <end position="426"/>
    </location>
</feature>
<feature type="compositionally biased region" description="Low complexity" evidence="1">
    <location>
        <begin position="574"/>
        <end position="586"/>
    </location>
</feature>
<feature type="region of interest" description="Disordered" evidence="1">
    <location>
        <begin position="1134"/>
        <end position="1154"/>
    </location>
</feature>
<gene>
    <name evidence="2" type="ORF">LIER_21855</name>
</gene>
<dbReference type="PANTHER" id="PTHR31115">
    <property type="entry name" value="OS05G0107300 PROTEIN"/>
    <property type="match status" value="1"/>
</dbReference>
<reference evidence="2 3" key="1">
    <citation type="submission" date="2024-01" db="EMBL/GenBank/DDBJ databases">
        <title>The complete chloroplast genome sequence of Lithospermum erythrorhizon: insights into the phylogenetic relationship among Boraginaceae species and the maternal lineages of purple gromwells.</title>
        <authorList>
            <person name="Okada T."/>
            <person name="Watanabe K."/>
        </authorList>
    </citation>
    <scope>NUCLEOTIDE SEQUENCE [LARGE SCALE GENOMIC DNA]</scope>
</reference>
<feature type="region of interest" description="Disordered" evidence="1">
    <location>
        <begin position="404"/>
        <end position="534"/>
    </location>
</feature>
<feature type="region of interest" description="Disordered" evidence="1">
    <location>
        <begin position="157"/>
        <end position="180"/>
    </location>
</feature>
<dbReference type="Proteomes" id="UP001454036">
    <property type="component" value="Unassembled WGS sequence"/>
</dbReference>
<feature type="region of interest" description="Disordered" evidence="1">
    <location>
        <begin position="272"/>
        <end position="300"/>
    </location>
</feature>
<proteinExistence type="predicted"/>
<feature type="region of interest" description="Disordered" evidence="1">
    <location>
        <begin position="1"/>
        <end position="38"/>
    </location>
</feature>
<dbReference type="Pfam" id="PF10198">
    <property type="entry name" value="Ada3"/>
    <property type="match status" value="1"/>
</dbReference>
<feature type="compositionally biased region" description="Polar residues" evidence="1">
    <location>
        <begin position="9"/>
        <end position="27"/>
    </location>
</feature>
<dbReference type="InterPro" id="IPR019340">
    <property type="entry name" value="Histone_AcTrfase_su3"/>
</dbReference>
<accession>A0AAV3QV53</accession>